<accession>A0ABR2CNH5</accession>
<organism evidence="3 4">
    <name type="scientific">Hibiscus sabdariffa</name>
    <name type="common">roselle</name>
    <dbReference type="NCBI Taxonomy" id="183260"/>
    <lineage>
        <taxon>Eukaryota</taxon>
        <taxon>Viridiplantae</taxon>
        <taxon>Streptophyta</taxon>
        <taxon>Embryophyta</taxon>
        <taxon>Tracheophyta</taxon>
        <taxon>Spermatophyta</taxon>
        <taxon>Magnoliopsida</taxon>
        <taxon>eudicotyledons</taxon>
        <taxon>Gunneridae</taxon>
        <taxon>Pentapetalae</taxon>
        <taxon>rosids</taxon>
        <taxon>malvids</taxon>
        <taxon>Malvales</taxon>
        <taxon>Malvaceae</taxon>
        <taxon>Malvoideae</taxon>
        <taxon>Hibiscus</taxon>
    </lineage>
</organism>
<dbReference type="Pfam" id="PF13456">
    <property type="entry name" value="RVT_3"/>
    <property type="match status" value="1"/>
</dbReference>
<feature type="domain" description="RNase H type-1" evidence="2">
    <location>
        <begin position="5"/>
        <end position="63"/>
    </location>
</feature>
<name>A0ABR2CNH5_9ROSI</name>
<evidence type="ECO:0000256" key="1">
    <source>
        <dbReference type="SAM" id="Phobius"/>
    </source>
</evidence>
<keyword evidence="4" id="KW-1185">Reference proteome</keyword>
<reference evidence="3 4" key="1">
    <citation type="journal article" date="2024" name="G3 (Bethesda)">
        <title>Genome assembly of Hibiscus sabdariffa L. provides insights into metabolisms of medicinal natural products.</title>
        <authorList>
            <person name="Kim T."/>
        </authorList>
    </citation>
    <scope>NUCLEOTIDE SEQUENCE [LARGE SCALE GENOMIC DNA]</scope>
    <source>
        <strain evidence="3">TK-2024</strain>
        <tissue evidence="3">Old leaves</tissue>
    </source>
</reference>
<evidence type="ECO:0000259" key="2">
    <source>
        <dbReference type="Pfam" id="PF13456"/>
    </source>
</evidence>
<sequence length="106" mass="12205">MLVRDAFMAEALSYLQAIMFAREFGFTRVMFEGDSRTIIQKCPVDSNDFSLISLVITYINPWLGLSLAFPLVLHVVWLIRLLIPWLRRVKLLNVPCIGLKKSHIGR</sequence>
<proteinExistence type="predicted"/>
<dbReference type="Proteomes" id="UP001472677">
    <property type="component" value="Unassembled WGS sequence"/>
</dbReference>
<evidence type="ECO:0000313" key="3">
    <source>
        <dbReference type="EMBL" id="KAK8521202.1"/>
    </source>
</evidence>
<dbReference type="InterPro" id="IPR002156">
    <property type="entry name" value="RNaseH_domain"/>
</dbReference>
<feature type="transmembrane region" description="Helical" evidence="1">
    <location>
        <begin position="62"/>
        <end position="83"/>
    </location>
</feature>
<evidence type="ECO:0000313" key="4">
    <source>
        <dbReference type="Proteomes" id="UP001472677"/>
    </source>
</evidence>
<dbReference type="EMBL" id="JBBPBM010000048">
    <property type="protein sequence ID" value="KAK8521202.1"/>
    <property type="molecule type" value="Genomic_DNA"/>
</dbReference>
<protein>
    <recommendedName>
        <fullName evidence="2">RNase H type-1 domain-containing protein</fullName>
    </recommendedName>
</protein>
<comment type="caution">
    <text evidence="3">The sequence shown here is derived from an EMBL/GenBank/DDBJ whole genome shotgun (WGS) entry which is preliminary data.</text>
</comment>
<keyword evidence="1" id="KW-0472">Membrane</keyword>
<gene>
    <name evidence="3" type="ORF">V6N12_005113</name>
</gene>
<keyword evidence="1" id="KW-1133">Transmembrane helix</keyword>
<keyword evidence="1" id="KW-0812">Transmembrane</keyword>